<reference evidence="2" key="1">
    <citation type="journal article" date="2023" name="Nat. Plants">
        <title>Single-cell RNA sequencing provides a high-resolution roadmap for understanding the multicellular compartmentation of specialized metabolism.</title>
        <authorList>
            <person name="Sun S."/>
            <person name="Shen X."/>
            <person name="Li Y."/>
            <person name="Li Y."/>
            <person name="Wang S."/>
            <person name="Li R."/>
            <person name="Zhang H."/>
            <person name="Shen G."/>
            <person name="Guo B."/>
            <person name="Wei J."/>
            <person name="Xu J."/>
            <person name="St-Pierre B."/>
            <person name="Chen S."/>
            <person name="Sun C."/>
        </authorList>
    </citation>
    <scope>NUCLEOTIDE SEQUENCE [LARGE SCALE GENOMIC DNA]</scope>
</reference>
<evidence type="ECO:0000313" key="1">
    <source>
        <dbReference type="EMBL" id="KAI5672918.1"/>
    </source>
</evidence>
<organism evidence="1 2">
    <name type="scientific">Catharanthus roseus</name>
    <name type="common">Madagascar periwinkle</name>
    <name type="synonym">Vinca rosea</name>
    <dbReference type="NCBI Taxonomy" id="4058"/>
    <lineage>
        <taxon>Eukaryota</taxon>
        <taxon>Viridiplantae</taxon>
        <taxon>Streptophyta</taxon>
        <taxon>Embryophyta</taxon>
        <taxon>Tracheophyta</taxon>
        <taxon>Spermatophyta</taxon>
        <taxon>Magnoliopsida</taxon>
        <taxon>eudicotyledons</taxon>
        <taxon>Gunneridae</taxon>
        <taxon>Pentapetalae</taxon>
        <taxon>asterids</taxon>
        <taxon>lamiids</taxon>
        <taxon>Gentianales</taxon>
        <taxon>Apocynaceae</taxon>
        <taxon>Rauvolfioideae</taxon>
        <taxon>Vinceae</taxon>
        <taxon>Catharanthinae</taxon>
        <taxon>Catharanthus</taxon>
    </lineage>
</organism>
<name>A0ACC0BJY3_CATRO</name>
<protein>
    <submittedName>
        <fullName evidence="1">Uncharacterized protein</fullName>
    </submittedName>
</protein>
<keyword evidence="2" id="KW-1185">Reference proteome</keyword>
<sequence length="314" mass="37021">MSSKFISMSILHLVANDPEIHMSNIIQEVQVLFQMGCTYKRAWYSRKFAIERVFGSWETTFNILPKYLQAVQDLNSGTVYKFLHHRTSNRFPYCRPVISVDGTHLRGPYKGVPLIASTWDANNHLFPLAFAIVDKESSESWNWFLKNWRDTLSKIAIQPLWQLPFAVHRFCLRHIRANFNKTFNNTNLKSLIWQVGTESKQWKFDRVIKEIQERNVDSCIYLMKLDPEKWTLLHDGGHIHGIMTTNISEALNSVLKKARVLSLKVLVELIFNKLVKYFHQHREEAENCVHPFPTRIFDKFLWIEMKSREHKVTT</sequence>
<gene>
    <name evidence="1" type="ORF">M9H77_13282</name>
</gene>
<proteinExistence type="predicted"/>
<dbReference type="Proteomes" id="UP001060085">
    <property type="component" value="Linkage Group LG03"/>
</dbReference>
<accession>A0ACC0BJY3</accession>
<dbReference type="EMBL" id="CM044703">
    <property type="protein sequence ID" value="KAI5672918.1"/>
    <property type="molecule type" value="Genomic_DNA"/>
</dbReference>
<comment type="caution">
    <text evidence="1">The sequence shown here is derived from an EMBL/GenBank/DDBJ whole genome shotgun (WGS) entry which is preliminary data.</text>
</comment>
<evidence type="ECO:0000313" key="2">
    <source>
        <dbReference type="Proteomes" id="UP001060085"/>
    </source>
</evidence>